<name>A0A4R8DSD3_9BACT</name>
<sequence>MLKEGVIVLTIQGRVKSKVIKKVTKDYLLEENQGWFFIDYVVKEVPLSTKFDVILEGESKRLISGPGLFTCKVITCLDQDGYRFKSIPEGYKTICKLEFNPIIPTVVKKSPLLDHWDYNPKAISIANSYDIELGISDFLMDDIYKILFPQIKRTLTEKNFEHQISKSDFINILQKSYKTHFNSAITILENLILLGKVTQKEDNELELADVEG</sequence>
<dbReference type="EMBL" id="SODV01000001">
    <property type="protein sequence ID" value="TDX01164.1"/>
    <property type="molecule type" value="Genomic_DNA"/>
</dbReference>
<keyword evidence="2" id="KW-1185">Reference proteome</keyword>
<protein>
    <submittedName>
        <fullName evidence="1">Uncharacterized protein</fullName>
    </submittedName>
</protein>
<evidence type="ECO:0000313" key="2">
    <source>
        <dbReference type="Proteomes" id="UP000294498"/>
    </source>
</evidence>
<organism evidence="1 2">
    <name type="scientific">Dinghuibacter silviterrae</name>
    <dbReference type="NCBI Taxonomy" id="1539049"/>
    <lineage>
        <taxon>Bacteria</taxon>
        <taxon>Pseudomonadati</taxon>
        <taxon>Bacteroidota</taxon>
        <taxon>Chitinophagia</taxon>
        <taxon>Chitinophagales</taxon>
        <taxon>Chitinophagaceae</taxon>
        <taxon>Dinghuibacter</taxon>
    </lineage>
</organism>
<dbReference type="OrthoDB" id="9131998at2"/>
<dbReference type="Proteomes" id="UP000294498">
    <property type="component" value="Unassembled WGS sequence"/>
</dbReference>
<gene>
    <name evidence="1" type="ORF">EDB95_2195</name>
</gene>
<proteinExistence type="predicted"/>
<reference evidence="1 2" key="1">
    <citation type="submission" date="2019-03" db="EMBL/GenBank/DDBJ databases">
        <title>Genomic Encyclopedia of Type Strains, Phase IV (KMG-IV): sequencing the most valuable type-strain genomes for metagenomic binning, comparative biology and taxonomic classification.</title>
        <authorList>
            <person name="Goeker M."/>
        </authorList>
    </citation>
    <scope>NUCLEOTIDE SEQUENCE [LARGE SCALE GENOMIC DNA]</scope>
    <source>
        <strain evidence="1 2">DSM 100059</strain>
    </source>
</reference>
<accession>A0A4R8DSD3</accession>
<dbReference type="RefSeq" id="WP_133993477.1">
    <property type="nucleotide sequence ID" value="NZ_SODV01000001.1"/>
</dbReference>
<dbReference type="AlphaFoldDB" id="A0A4R8DSD3"/>
<evidence type="ECO:0000313" key="1">
    <source>
        <dbReference type="EMBL" id="TDX01164.1"/>
    </source>
</evidence>
<comment type="caution">
    <text evidence="1">The sequence shown here is derived from an EMBL/GenBank/DDBJ whole genome shotgun (WGS) entry which is preliminary data.</text>
</comment>